<dbReference type="HOGENOM" id="CLU_047725_0_2_1"/>
<dbReference type="SUPFAM" id="SSF51197">
    <property type="entry name" value="Clavaminate synthase-like"/>
    <property type="match status" value="1"/>
</dbReference>
<dbReference type="Gene3D" id="2.60.120.620">
    <property type="entry name" value="q2cbj1_9rhob like domain"/>
    <property type="match status" value="1"/>
</dbReference>
<dbReference type="eggNOG" id="ENOG502SKKK">
    <property type="taxonomic scope" value="Eukaryota"/>
</dbReference>
<evidence type="ECO:0000313" key="1">
    <source>
        <dbReference type="EMBL" id="ETN41163.1"/>
    </source>
</evidence>
<dbReference type="EMBL" id="KB822719">
    <property type="protein sequence ID" value="ETN41163.1"/>
    <property type="molecule type" value="Genomic_DNA"/>
</dbReference>
<gene>
    <name evidence="1" type="ORF">HMPREF1541_03098</name>
</gene>
<protein>
    <submittedName>
        <fullName evidence="1">Uncharacterized protein</fullName>
    </submittedName>
</protein>
<dbReference type="InParanoid" id="W2RZF5"/>
<keyword evidence="2" id="KW-1185">Reference proteome</keyword>
<dbReference type="RefSeq" id="XP_008715672.1">
    <property type="nucleotide sequence ID" value="XM_008717450.1"/>
</dbReference>
<sequence length="295" mass="31687">MAYMLQQQARRLAFYTNSSSDDNLRKSPSRSIKPQIRRVDSNAPLSHIVAALEEDGCVVITDFTSPSSIDAALQELEPYLDTLSPSDSEKPATEHTVTNTLPLSDLLASNEGLRSAILGPPLIHSVAAHFLTLSTTHYAANNPVATTAQPALSNAVAQVLRPSQTPPPLSRPDAIHHHRHLQSSTYTSGRDVALHLIVPTSDTSPATGAPRVVPGSHLWSDGPPDFDAEHGIISVEMEKGDALITLGSLYQASGSFRTGEKAETMMFYHVSFCNGVTRPEVLPLLKLGGEGREGE</sequence>
<dbReference type="STRING" id="1220924.W2RZF5"/>
<organism evidence="1 2">
    <name type="scientific">Cyphellophora europaea (strain CBS 101466)</name>
    <name type="common">Phialophora europaea</name>
    <dbReference type="NCBI Taxonomy" id="1220924"/>
    <lineage>
        <taxon>Eukaryota</taxon>
        <taxon>Fungi</taxon>
        <taxon>Dikarya</taxon>
        <taxon>Ascomycota</taxon>
        <taxon>Pezizomycotina</taxon>
        <taxon>Eurotiomycetes</taxon>
        <taxon>Chaetothyriomycetidae</taxon>
        <taxon>Chaetothyriales</taxon>
        <taxon>Cyphellophoraceae</taxon>
        <taxon>Cyphellophora</taxon>
    </lineage>
</organism>
<dbReference type="AlphaFoldDB" id="W2RZF5"/>
<dbReference type="FunCoup" id="W2RZF5">
    <property type="interactions" value="9"/>
</dbReference>
<dbReference type="VEuPathDB" id="FungiDB:HMPREF1541_03098"/>
<proteinExistence type="predicted"/>
<accession>W2RZF5</accession>
<dbReference type="GeneID" id="19970437"/>
<dbReference type="Pfam" id="PF05721">
    <property type="entry name" value="PhyH"/>
    <property type="match status" value="1"/>
</dbReference>
<dbReference type="InterPro" id="IPR008775">
    <property type="entry name" value="Phytyl_CoA_dOase-like"/>
</dbReference>
<dbReference type="OrthoDB" id="445007at2759"/>
<name>W2RZF5_CYPE1</name>
<evidence type="ECO:0000313" key="2">
    <source>
        <dbReference type="Proteomes" id="UP000030752"/>
    </source>
</evidence>
<reference evidence="1 2" key="1">
    <citation type="submission" date="2013-03" db="EMBL/GenBank/DDBJ databases">
        <title>The Genome Sequence of Phialophora europaea CBS 101466.</title>
        <authorList>
            <consortium name="The Broad Institute Genomics Platform"/>
            <person name="Cuomo C."/>
            <person name="de Hoog S."/>
            <person name="Gorbushina A."/>
            <person name="Walker B."/>
            <person name="Young S.K."/>
            <person name="Zeng Q."/>
            <person name="Gargeya S."/>
            <person name="Fitzgerald M."/>
            <person name="Haas B."/>
            <person name="Abouelleil A."/>
            <person name="Allen A.W."/>
            <person name="Alvarado L."/>
            <person name="Arachchi H.M."/>
            <person name="Berlin A.M."/>
            <person name="Chapman S.B."/>
            <person name="Gainer-Dewar J."/>
            <person name="Goldberg J."/>
            <person name="Griggs A."/>
            <person name="Gujja S."/>
            <person name="Hansen M."/>
            <person name="Howarth C."/>
            <person name="Imamovic A."/>
            <person name="Ireland A."/>
            <person name="Larimer J."/>
            <person name="McCowan C."/>
            <person name="Murphy C."/>
            <person name="Pearson M."/>
            <person name="Poon T.W."/>
            <person name="Priest M."/>
            <person name="Roberts A."/>
            <person name="Saif S."/>
            <person name="Shea T."/>
            <person name="Sisk P."/>
            <person name="Sykes S."/>
            <person name="Wortman J."/>
            <person name="Nusbaum C."/>
            <person name="Birren B."/>
        </authorList>
    </citation>
    <scope>NUCLEOTIDE SEQUENCE [LARGE SCALE GENOMIC DNA]</scope>
    <source>
        <strain evidence="1 2">CBS 101466</strain>
    </source>
</reference>
<dbReference type="Proteomes" id="UP000030752">
    <property type="component" value="Unassembled WGS sequence"/>
</dbReference>